<feature type="transmembrane region" description="Helical" evidence="9">
    <location>
        <begin position="164"/>
        <end position="183"/>
    </location>
</feature>
<dbReference type="EMBL" id="JBHFQA010000018">
    <property type="protein sequence ID" value="KAL2083386.1"/>
    <property type="molecule type" value="Genomic_DNA"/>
</dbReference>
<keyword evidence="8" id="KW-0807">Transducer</keyword>
<dbReference type="PROSITE" id="PS50262">
    <property type="entry name" value="G_PROTEIN_RECEP_F1_2"/>
    <property type="match status" value="1"/>
</dbReference>
<keyword evidence="6" id="KW-0675">Receptor</keyword>
<keyword evidence="5 9" id="KW-0472">Membrane</keyword>
<name>A0ABD1J9I4_9TELE</name>
<dbReference type="PANTHER" id="PTHR24232:SF85">
    <property type="entry name" value="G-PROTEIN COUPLED RECEPTOR 4"/>
    <property type="match status" value="1"/>
</dbReference>
<evidence type="ECO:0000256" key="3">
    <source>
        <dbReference type="ARBA" id="ARBA00022989"/>
    </source>
</evidence>
<evidence type="ECO:0000256" key="2">
    <source>
        <dbReference type="ARBA" id="ARBA00022692"/>
    </source>
</evidence>
<accession>A0ABD1J9I4</accession>
<feature type="domain" description="G-protein coupled receptors family 1 profile" evidence="10">
    <location>
        <begin position="38"/>
        <end position="262"/>
    </location>
</feature>
<keyword evidence="3 9" id="KW-1133">Transmembrane helix</keyword>
<keyword evidence="2 9" id="KW-0812">Transmembrane</keyword>
<keyword evidence="12" id="KW-1185">Reference proteome</keyword>
<dbReference type="Gene3D" id="1.20.1070.10">
    <property type="entry name" value="Rhodopsin 7-helix transmembrane proteins"/>
    <property type="match status" value="1"/>
</dbReference>
<keyword evidence="4" id="KW-0297">G-protein coupled receptor</keyword>
<evidence type="ECO:0000256" key="7">
    <source>
        <dbReference type="ARBA" id="ARBA00023180"/>
    </source>
</evidence>
<reference evidence="11 12" key="1">
    <citation type="submission" date="2024-09" db="EMBL/GenBank/DDBJ databases">
        <title>A chromosome-level genome assembly of Gray's grenadier anchovy, Coilia grayii.</title>
        <authorList>
            <person name="Fu Z."/>
        </authorList>
    </citation>
    <scope>NUCLEOTIDE SEQUENCE [LARGE SCALE GENOMIC DNA]</scope>
    <source>
        <strain evidence="11">G4</strain>
        <tissue evidence="11">Muscle</tissue>
    </source>
</reference>
<dbReference type="PRINTS" id="PR00237">
    <property type="entry name" value="GPCRRHODOPSN"/>
</dbReference>
<evidence type="ECO:0000256" key="4">
    <source>
        <dbReference type="ARBA" id="ARBA00023040"/>
    </source>
</evidence>
<evidence type="ECO:0000256" key="1">
    <source>
        <dbReference type="ARBA" id="ARBA00004141"/>
    </source>
</evidence>
<keyword evidence="7" id="KW-0325">Glycoprotein</keyword>
<evidence type="ECO:0000256" key="5">
    <source>
        <dbReference type="ARBA" id="ARBA00023136"/>
    </source>
</evidence>
<feature type="transmembrane region" description="Helical" evidence="9">
    <location>
        <begin position="238"/>
        <end position="264"/>
    </location>
</feature>
<dbReference type="InterPro" id="IPR000276">
    <property type="entry name" value="GPCR_Rhodpsn"/>
</dbReference>
<dbReference type="SUPFAM" id="SSF81321">
    <property type="entry name" value="Family A G protein-coupled receptor-like"/>
    <property type="match status" value="1"/>
</dbReference>
<dbReference type="AlphaFoldDB" id="A0ABD1J9I4"/>
<evidence type="ECO:0000256" key="6">
    <source>
        <dbReference type="ARBA" id="ARBA00023170"/>
    </source>
</evidence>
<evidence type="ECO:0000313" key="11">
    <source>
        <dbReference type="EMBL" id="KAL2083386.1"/>
    </source>
</evidence>
<evidence type="ECO:0000256" key="9">
    <source>
        <dbReference type="SAM" id="Phobius"/>
    </source>
</evidence>
<comment type="caution">
    <text evidence="11">The sequence shown here is derived from an EMBL/GenBank/DDBJ whole genome shotgun (WGS) entry which is preliminary data.</text>
</comment>
<dbReference type="Proteomes" id="UP001591681">
    <property type="component" value="Unassembled WGS sequence"/>
</dbReference>
<evidence type="ECO:0000313" key="12">
    <source>
        <dbReference type="Proteomes" id="UP001591681"/>
    </source>
</evidence>
<protein>
    <recommendedName>
        <fullName evidence="10">G-protein coupled receptors family 1 profile domain-containing protein</fullName>
    </recommendedName>
</protein>
<feature type="transmembrane region" description="Helical" evidence="9">
    <location>
        <begin position="56"/>
        <end position="73"/>
    </location>
</feature>
<gene>
    <name evidence="11" type="ORF">ACEWY4_021159</name>
</gene>
<comment type="subcellular location">
    <subcellularLocation>
        <location evidence="1">Membrane</location>
        <topology evidence="1">Multi-pass membrane protein</topology>
    </subcellularLocation>
</comment>
<feature type="transmembrane region" description="Helical" evidence="9">
    <location>
        <begin position="85"/>
        <end position="110"/>
    </location>
</feature>
<dbReference type="GO" id="GO:0016020">
    <property type="term" value="C:membrane"/>
    <property type="evidence" value="ECO:0007669"/>
    <property type="project" value="UniProtKB-SubCell"/>
</dbReference>
<sequence length="309" mass="34461">MERFHGKTLEFFNVTDISDLYFFMSIHSWVILPIAVPMVCLAICGLVSLIKTGQVAPVYIINLLISDMLQMFTRPVVLSLSPSGVIYELTAFVYSSGLLASTFFMVCIAGERYAMIAHPVWYRIHRTVKKSLLCSVAVWLVTAVAIGGIVLAAVTDVIEVDKVYAYWAVVTLLPYPFVIFFSVGTWRALSKSMSIPPREQRRIMGMLALVLIIYTALFLPYIALLLLMSTCPALFTDYTFQCLAVVSTALLSLNLVVDPVLYVFMGKRSSLALPCCRCRRRSHQERAGQEITEFSPHLATTISAGETRT</sequence>
<dbReference type="GO" id="GO:0004930">
    <property type="term" value="F:G protein-coupled receptor activity"/>
    <property type="evidence" value="ECO:0007669"/>
    <property type="project" value="UniProtKB-KW"/>
</dbReference>
<feature type="transmembrane region" description="Helical" evidence="9">
    <location>
        <begin position="203"/>
        <end position="226"/>
    </location>
</feature>
<dbReference type="Pfam" id="PF00001">
    <property type="entry name" value="7tm_1"/>
    <property type="match status" value="1"/>
</dbReference>
<evidence type="ECO:0000259" key="10">
    <source>
        <dbReference type="PROSITE" id="PS50262"/>
    </source>
</evidence>
<organism evidence="11 12">
    <name type="scientific">Coilia grayii</name>
    <name type="common">Gray's grenadier anchovy</name>
    <dbReference type="NCBI Taxonomy" id="363190"/>
    <lineage>
        <taxon>Eukaryota</taxon>
        <taxon>Metazoa</taxon>
        <taxon>Chordata</taxon>
        <taxon>Craniata</taxon>
        <taxon>Vertebrata</taxon>
        <taxon>Euteleostomi</taxon>
        <taxon>Actinopterygii</taxon>
        <taxon>Neopterygii</taxon>
        <taxon>Teleostei</taxon>
        <taxon>Clupei</taxon>
        <taxon>Clupeiformes</taxon>
        <taxon>Clupeoidei</taxon>
        <taxon>Engraulidae</taxon>
        <taxon>Coilinae</taxon>
        <taxon>Coilia</taxon>
    </lineage>
</organism>
<dbReference type="InterPro" id="IPR017452">
    <property type="entry name" value="GPCR_Rhodpsn_7TM"/>
</dbReference>
<feature type="transmembrane region" description="Helical" evidence="9">
    <location>
        <begin position="131"/>
        <end position="152"/>
    </location>
</feature>
<evidence type="ECO:0000256" key="8">
    <source>
        <dbReference type="ARBA" id="ARBA00023224"/>
    </source>
</evidence>
<feature type="transmembrane region" description="Helical" evidence="9">
    <location>
        <begin position="20"/>
        <end position="49"/>
    </location>
</feature>
<dbReference type="PANTHER" id="PTHR24232">
    <property type="entry name" value="G-PROTEIN COUPLED RECEPTOR"/>
    <property type="match status" value="1"/>
</dbReference>
<proteinExistence type="predicted"/>